<protein>
    <submittedName>
        <fullName evidence="1">Uncharacterized protein</fullName>
    </submittedName>
</protein>
<keyword evidence="2" id="KW-1185">Reference proteome</keyword>
<proteinExistence type="predicted"/>
<sequence>MTEARCIQNVAQKLAGLEGWRRVNPTQDFTDVTLDRLDGRVRYLEQLSSIDSPPPMLEATGESLAYRLHRLERPPAVFTELKISSWQTAAGEKLGIDLSALKALLVKLFNKSPEWPEEDEMPWISAASQQLCYAAGRHRVKPPHTLETISQLYAFAVELSLKMESIPPPPVPLIPYPKPRNPHHSSHACCGCCSCSCHKRLGRRNKCVNAGRVRWRRFPRFTWLKKLWCFKSKGDDDSSTIWTDADD</sequence>
<dbReference type="AlphaFoldDB" id="A0A0C3H9B4"/>
<name>A0A0C3H9B4_OIDMZ</name>
<dbReference type="HOGENOM" id="CLU_1050023_0_0_1"/>
<accession>A0A0C3H9B4</accession>
<dbReference type="InParanoid" id="A0A0C3H9B4"/>
<dbReference type="OrthoDB" id="5148843at2759"/>
<evidence type="ECO:0000313" key="2">
    <source>
        <dbReference type="Proteomes" id="UP000054321"/>
    </source>
</evidence>
<gene>
    <name evidence="1" type="ORF">OIDMADRAFT_146397</name>
</gene>
<reference evidence="2" key="2">
    <citation type="submission" date="2015-01" db="EMBL/GenBank/DDBJ databases">
        <title>Evolutionary Origins and Diversification of the Mycorrhizal Mutualists.</title>
        <authorList>
            <consortium name="DOE Joint Genome Institute"/>
            <consortium name="Mycorrhizal Genomics Consortium"/>
            <person name="Kohler A."/>
            <person name="Kuo A."/>
            <person name="Nagy L.G."/>
            <person name="Floudas D."/>
            <person name="Copeland A."/>
            <person name="Barry K.W."/>
            <person name="Cichocki N."/>
            <person name="Veneault-Fourrey C."/>
            <person name="LaButti K."/>
            <person name="Lindquist E.A."/>
            <person name="Lipzen A."/>
            <person name="Lundell T."/>
            <person name="Morin E."/>
            <person name="Murat C."/>
            <person name="Riley R."/>
            <person name="Ohm R."/>
            <person name="Sun H."/>
            <person name="Tunlid A."/>
            <person name="Henrissat B."/>
            <person name="Grigoriev I.V."/>
            <person name="Hibbett D.S."/>
            <person name="Martin F."/>
        </authorList>
    </citation>
    <scope>NUCLEOTIDE SEQUENCE [LARGE SCALE GENOMIC DNA]</scope>
    <source>
        <strain evidence="2">Zn</strain>
    </source>
</reference>
<evidence type="ECO:0000313" key="1">
    <source>
        <dbReference type="EMBL" id="KIM99854.1"/>
    </source>
</evidence>
<reference evidence="1 2" key="1">
    <citation type="submission" date="2014-04" db="EMBL/GenBank/DDBJ databases">
        <authorList>
            <consortium name="DOE Joint Genome Institute"/>
            <person name="Kuo A."/>
            <person name="Martino E."/>
            <person name="Perotto S."/>
            <person name="Kohler A."/>
            <person name="Nagy L.G."/>
            <person name="Floudas D."/>
            <person name="Copeland A."/>
            <person name="Barry K.W."/>
            <person name="Cichocki N."/>
            <person name="Veneault-Fourrey C."/>
            <person name="LaButti K."/>
            <person name="Lindquist E.A."/>
            <person name="Lipzen A."/>
            <person name="Lundell T."/>
            <person name="Morin E."/>
            <person name="Murat C."/>
            <person name="Sun H."/>
            <person name="Tunlid A."/>
            <person name="Henrissat B."/>
            <person name="Grigoriev I.V."/>
            <person name="Hibbett D.S."/>
            <person name="Martin F."/>
            <person name="Nordberg H.P."/>
            <person name="Cantor M.N."/>
            <person name="Hua S.X."/>
        </authorList>
    </citation>
    <scope>NUCLEOTIDE SEQUENCE [LARGE SCALE GENOMIC DNA]</scope>
    <source>
        <strain evidence="1 2">Zn</strain>
    </source>
</reference>
<dbReference type="EMBL" id="KN832878">
    <property type="protein sequence ID" value="KIM99854.1"/>
    <property type="molecule type" value="Genomic_DNA"/>
</dbReference>
<dbReference type="Proteomes" id="UP000054321">
    <property type="component" value="Unassembled WGS sequence"/>
</dbReference>
<organism evidence="1 2">
    <name type="scientific">Oidiodendron maius (strain Zn)</name>
    <dbReference type="NCBI Taxonomy" id="913774"/>
    <lineage>
        <taxon>Eukaryota</taxon>
        <taxon>Fungi</taxon>
        <taxon>Dikarya</taxon>
        <taxon>Ascomycota</taxon>
        <taxon>Pezizomycotina</taxon>
        <taxon>Leotiomycetes</taxon>
        <taxon>Leotiomycetes incertae sedis</taxon>
        <taxon>Myxotrichaceae</taxon>
        <taxon>Oidiodendron</taxon>
    </lineage>
</organism>